<evidence type="ECO:0000313" key="2">
    <source>
        <dbReference type="EMBL" id="RTE73909.1"/>
    </source>
</evidence>
<dbReference type="AlphaFoldDB" id="A0A430LDX5"/>
<keyword evidence="3" id="KW-1185">Reference proteome</keyword>
<reference evidence="2 3" key="1">
    <citation type="submission" date="2017-06" db="EMBL/GenBank/DDBJ databases">
        <title>Comparative genomic analysis of Ambrosia Fusariam Clade fungi.</title>
        <authorList>
            <person name="Stajich J.E."/>
            <person name="Carrillo J."/>
            <person name="Kijimoto T."/>
            <person name="Eskalen A."/>
            <person name="O'Donnell K."/>
            <person name="Kasson M."/>
        </authorList>
    </citation>
    <scope>NUCLEOTIDE SEQUENCE [LARGE SCALE GENOMIC DNA]</scope>
    <source>
        <strain evidence="2 3">UCR1854</strain>
    </source>
</reference>
<accession>A0A430LDX5</accession>
<dbReference type="Proteomes" id="UP000287124">
    <property type="component" value="Unassembled WGS sequence"/>
</dbReference>
<sequence length="134" mass="14415">MVALGLSRSIPEQYNLDDKKKTLVKRQIISCSGHLSGRKPPKAVVVEPSQLPGGRRKAPFPLVILFSLVFGCAMEDPANLHGSQLGKDWVTISISGYPVDPLSDVQHSLSAPSTAKGLDSTTMKEPPPLSMKHS</sequence>
<name>A0A430LDX5_9HYPO</name>
<evidence type="ECO:0000313" key="3">
    <source>
        <dbReference type="Proteomes" id="UP000287124"/>
    </source>
</evidence>
<gene>
    <name evidence="2" type="ORF">BHE90_011663</name>
</gene>
<feature type="region of interest" description="Disordered" evidence="1">
    <location>
        <begin position="105"/>
        <end position="134"/>
    </location>
</feature>
<dbReference type="EMBL" id="MIKF01000243">
    <property type="protein sequence ID" value="RTE73909.1"/>
    <property type="molecule type" value="Genomic_DNA"/>
</dbReference>
<feature type="compositionally biased region" description="Polar residues" evidence="1">
    <location>
        <begin position="105"/>
        <end position="123"/>
    </location>
</feature>
<proteinExistence type="predicted"/>
<organism evidence="2 3">
    <name type="scientific">Fusarium euwallaceae</name>
    <dbReference type="NCBI Taxonomy" id="1147111"/>
    <lineage>
        <taxon>Eukaryota</taxon>
        <taxon>Fungi</taxon>
        <taxon>Dikarya</taxon>
        <taxon>Ascomycota</taxon>
        <taxon>Pezizomycotina</taxon>
        <taxon>Sordariomycetes</taxon>
        <taxon>Hypocreomycetidae</taxon>
        <taxon>Hypocreales</taxon>
        <taxon>Nectriaceae</taxon>
        <taxon>Fusarium</taxon>
        <taxon>Fusarium solani species complex</taxon>
    </lineage>
</organism>
<feature type="compositionally biased region" description="Pro residues" evidence="1">
    <location>
        <begin position="125"/>
        <end position="134"/>
    </location>
</feature>
<comment type="caution">
    <text evidence="2">The sequence shown here is derived from an EMBL/GenBank/DDBJ whole genome shotgun (WGS) entry which is preliminary data.</text>
</comment>
<evidence type="ECO:0000256" key="1">
    <source>
        <dbReference type="SAM" id="MobiDB-lite"/>
    </source>
</evidence>
<protein>
    <submittedName>
        <fullName evidence="2">Uncharacterized protein</fullName>
    </submittedName>
</protein>